<reference evidence="1" key="1">
    <citation type="submission" date="2021-03" db="EMBL/GenBank/DDBJ databases">
        <authorList>
            <person name="Bekaert M."/>
        </authorList>
    </citation>
    <scope>NUCLEOTIDE SEQUENCE</scope>
</reference>
<dbReference type="OrthoDB" id="6181964at2759"/>
<dbReference type="AlphaFoldDB" id="A0A8S3R0W3"/>
<protein>
    <submittedName>
        <fullName evidence="1">Uncharacterized protein</fullName>
    </submittedName>
</protein>
<proteinExistence type="predicted"/>
<name>A0A8S3R0W3_MYTED</name>
<comment type="caution">
    <text evidence="1">The sequence shown here is derived from an EMBL/GenBank/DDBJ whole genome shotgun (WGS) entry which is preliminary data.</text>
</comment>
<keyword evidence="2" id="KW-1185">Reference proteome</keyword>
<evidence type="ECO:0000313" key="1">
    <source>
        <dbReference type="EMBL" id="CAG2200224.1"/>
    </source>
</evidence>
<dbReference type="Proteomes" id="UP000683360">
    <property type="component" value="Unassembled WGS sequence"/>
</dbReference>
<accession>A0A8S3R0W3</accession>
<sequence length="263" mass="30387">MTADMEVSKTLYHYLCESIGTEEVVKLRRQYYASLDCFMERNDVTFISSGSKAEGLEMGSDFDAMLLLPFVIVNEEPNDDLTIPNRFFMDTEDCNPGFTQIKGQSHQYSALFKLLCVMHEGKYRLESGDYEAALCLISHASVNCSSNKLFQGKNRLNSINMHEVEKADIEHSLYKNRYLYRRHAIDEISFYLGSKVFPSELGIQATFQAYITPPVYIYFLRFLCLYHLKQDSDCITSVQDMIKASKDEHFNPDNYSLSENFKM</sequence>
<evidence type="ECO:0000313" key="2">
    <source>
        <dbReference type="Proteomes" id="UP000683360"/>
    </source>
</evidence>
<gene>
    <name evidence="1" type="ORF">MEDL_14881</name>
</gene>
<dbReference type="EMBL" id="CAJPWZ010000736">
    <property type="protein sequence ID" value="CAG2200224.1"/>
    <property type="molecule type" value="Genomic_DNA"/>
</dbReference>
<organism evidence="1 2">
    <name type="scientific">Mytilus edulis</name>
    <name type="common">Blue mussel</name>
    <dbReference type="NCBI Taxonomy" id="6550"/>
    <lineage>
        <taxon>Eukaryota</taxon>
        <taxon>Metazoa</taxon>
        <taxon>Spiralia</taxon>
        <taxon>Lophotrochozoa</taxon>
        <taxon>Mollusca</taxon>
        <taxon>Bivalvia</taxon>
        <taxon>Autobranchia</taxon>
        <taxon>Pteriomorphia</taxon>
        <taxon>Mytilida</taxon>
        <taxon>Mytiloidea</taxon>
        <taxon>Mytilidae</taxon>
        <taxon>Mytilinae</taxon>
        <taxon>Mytilus</taxon>
    </lineage>
</organism>